<evidence type="ECO:0000313" key="2">
    <source>
        <dbReference type="EMBL" id="KAH0567822.1"/>
    </source>
</evidence>
<comment type="caution">
    <text evidence="2">The sequence shown here is derived from an EMBL/GenBank/DDBJ whole genome shotgun (WGS) entry which is preliminary data.</text>
</comment>
<keyword evidence="3" id="KW-1185">Reference proteome</keyword>
<sequence>MSTNEERLFQLIREIPRISLRVPVSGATRTDTQPAQNQLTGLDDSSVHYSSRVTQTGSILNNSTEDQLNEIWQELARLGTKNQSKVPSKGAGNNARNNTSGNRPCDQEDLIVLEKLVRPRNLGFPEEEAQPKIYLQELQEFKAEQQRLDKDALIDQEARVFIDEMQKSFIEMTSPPSEKIQVNIIAQRLTKQLQVELRTSPTTFTERSTKMKNSLSRINQTQPPAQVRVIQSPEIIQLYDEGAINDTEIDLSINYVKNNYSQRRGNFTRNQGSDFRQNKNSGRRVNFAADVRNSDSNRSPKDRIPPKSLNHSEYNPETRSFTSNLT</sequence>
<reference evidence="2 3" key="1">
    <citation type="journal article" date="2021" name="J. Hered.">
        <title>A chromosome-level genome assembly of the parasitoid wasp, Cotesia glomerata (Hymenoptera: Braconidae).</title>
        <authorList>
            <person name="Pinto B.J."/>
            <person name="Weis J.J."/>
            <person name="Gamble T."/>
            <person name="Ode P.J."/>
            <person name="Paul R."/>
            <person name="Zaspel J.M."/>
        </authorList>
    </citation>
    <scope>NUCLEOTIDE SEQUENCE [LARGE SCALE GENOMIC DNA]</scope>
    <source>
        <strain evidence="2">CgM1</strain>
    </source>
</reference>
<evidence type="ECO:0000313" key="3">
    <source>
        <dbReference type="Proteomes" id="UP000826195"/>
    </source>
</evidence>
<feature type="region of interest" description="Disordered" evidence="1">
    <location>
        <begin position="81"/>
        <end position="105"/>
    </location>
</feature>
<dbReference type="Proteomes" id="UP000826195">
    <property type="component" value="Unassembled WGS sequence"/>
</dbReference>
<gene>
    <name evidence="2" type="ORF">KQX54_014491</name>
</gene>
<dbReference type="EMBL" id="JAHXZJ010000001">
    <property type="protein sequence ID" value="KAH0567822.1"/>
    <property type="molecule type" value="Genomic_DNA"/>
</dbReference>
<feature type="region of interest" description="Disordered" evidence="1">
    <location>
        <begin position="290"/>
        <end position="326"/>
    </location>
</feature>
<organism evidence="2 3">
    <name type="scientific">Cotesia glomerata</name>
    <name type="common">Lepidopteran parasitic wasp</name>
    <name type="synonym">Apanteles glomeratus</name>
    <dbReference type="NCBI Taxonomy" id="32391"/>
    <lineage>
        <taxon>Eukaryota</taxon>
        <taxon>Metazoa</taxon>
        <taxon>Ecdysozoa</taxon>
        <taxon>Arthropoda</taxon>
        <taxon>Hexapoda</taxon>
        <taxon>Insecta</taxon>
        <taxon>Pterygota</taxon>
        <taxon>Neoptera</taxon>
        <taxon>Endopterygota</taxon>
        <taxon>Hymenoptera</taxon>
        <taxon>Apocrita</taxon>
        <taxon>Ichneumonoidea</taxon>
        <taxon>Braconidae</taxon>
        <taxon>Microgastrinae</taxon>
        <taxon>Cotesia</taxon>
    </lineage>
</organism>
<evidence type="ECO:0000256" key="1">
    <source>
        <dbReference type="SAM" id="MobiDB-lite"/>
    </source>
</evidence>
<accession>A0AAV7J8U1</accession>
<proteinExistence type="predicted"/>
<feature type="compositionally biased region" description="Basic and acidic residues" evidence="1">
    <location>
        <begin position="292"/>
        <end position="305"/>
    </location>
</feature>
<feature type="compositionally biased region" description="Polar residues" evidence="1">
    <location>
        <begin position="309"/>
        <end position="326"/>
    </location>
</feature>
<dbReference type="AlphaFoldDB" id="A0AAV7J8U1"/>
<name>A0AAV7J8U1_COTGL</name>
<protein>
    <submittedName>
        <fullName evidence="2">Uncharacterized protein</fullName>
    </submittedName>
</protein>